<proteinExistence type="predicted"/>
<name>A0A5K7YSG5_9BACT</name>
<dbReference type="OrthoDB" id="9803687at2"/>
<keyword evidence="2" id="KW-0479">Metal-binding</keyword>
<reference evidence="2 3" key="1">
    <citation type="submission" date="2019-11" db="EMBL/GenBank/DDBJ databases">
        <title>Comparative genomics of hydrocarbon-degrading Desulfosarcina strains.</title>
        <authorList>
            <person name="Watanabe M."/>
            <person name="Kojima H."/>
            <person name="Fukui M."/>
        </authorList>
    </citation>
    <scope>NUCLEOTIDE SEQUENCE [LARGE SCALE GENOMIC DNA]</scope>
    <source>
        <strain evidence="2 3">PL12</strain>
    </source>
</reference>
<keyword evidence="2" id="KW-0862">Zinc</keyword>
<protein>
    <submittedName>
        <fullName evidence="2">Zinc-finger protein</fullName>
    </submittedName>
</protein>
<organism evidence="2 3">
    <name type="scientific">Desulfosarcina alkanivorans</name>
    <dbReference type="NCBI Taxonomy" id="571177"/>
    <lineage>
        <taxon>Bacteria</taxon>
        <taxon>Pseudomonadati</taxon>
        <taxon>Thermodesulfobacteriota</taxon>
        <taxon>Desulfobacteria</taxon>
        <taxon>Desulfobacterales</taxon>
        <taxon>Desulfosarcinaceae</taxon>
        <taxon>Desulfosarcina</taxon>
    </lineage>
</organism>
<keyword evidence="2" id="KW-0863">Zinc-finger</keyword>
<dbReference type="AlphaFoldDB" id="A0A5K7YSG5"/>
<dbReference type="GO" id="GO:0008270">
    <property type="term" value="F:zinc ion binding"/>
    <property type="evidence" value="ECO:0007669"/>
    <property type="project" value="UniProtKB-KW"/>
</dbReference>
<evidence type="ECO:0000313" key="3">
    <source>
        <dbReference type="Proteomes" id="UP000427906"/>
    </source>
</evidence>
<dbReference type="PANTHER" id="PTHR38755:SF1">
    <property type="entry name" value="METHYLENE-TETRAHYDROFOLATE REDUCTASE C-TERMINAL DOMAIN-CONTAINING PROTEIN"/>
    <property type="match status" value="1"/>
</dbReference>
<dbReference type="Proteomes" id="UP000427906">
    <property type="component" value="Chromosome"/>
</dbReference>
<accession>A0A5K7YSG5</accession>
<dbReference type="RefSeq" id="WP_155319126.1">
    <property type="nucleotide sequence ID" value="NZ_AP021874.1"/>
</dbReference>
<gene>
    <name evidence="2" type="ORF">DSCA_51900</name>
</gene>
<sequence>MIVAERKPFEEISLMVKDFKKVLTVGCGTCVAVCLAGGEKEVGVLNSELKIARRMEGSPIETGGVTVERQCDMEFLEELDGVVDEYDAIISMACGAGIQFIAERFPEIPVFPGVNTSFIGVNREVGWYEEKCRACGTCVLGMTAGICPVTMCAKGLFNGPCGGTNKGSCEINTDQPCAWYLIHERLAKQNRLGNILEICPPNDWRNQTPRTIVQPGYKERLTAFGIK</sequence>
<dbReference type="PANTHER" id="PTHR38755">
    <property type="entry name" value="5,10-METHYLENETETRAHYDROFOLATE REDUCTASE"/>
    <property type="match status" value="1"/>
</dbReference>
<evidence type="ECO:0000313" key="2">
    <source>
        <dbReference type="EMBL" id="BBO71260.1"/>
    </source>
</evidence>
<dbReference type="InterPro" id="IPR022026">
    <property type="entry name" value="DUF5981"/>
</dbReference>
<evidence type="ECO:0000259" key="1">
    <source>
        <dbReference type="Pfam" id="PF12225"/>
    </source>
</evidence>
<dbReference type="EMBL" id="AP021874">
    <property type="protein sequence ID" value="BBO71260.1"/>
    <property type="molecule type" value="Genomic_DNA"/>
</dbReference>
<dbReference type="Pfam" id="PF12225">
    <property type="entry name" value="DUF5981"/>
    <property type="match status" value="1"/>
</dbReference>
<keyword evidence="3" id="KW-1185">Reference proteome</keyword>
<dbReference type="KEGG" id="dalk:DSCA_51900"/>
<feature type="domain" description="Methylene-tetrahydrofolate reductase C-terminal-like" evidence="1">
    <location>
        <begin position="111"/>
        <end position="205"/>
    </location>
</feature>